<evidence type="ECO:0000313" key="1">
    <source>
        <dbReference type="EMBL" id="CAA9472885.1"/>
    </source>
</evidence>
<reference evidence="1" key="1">
    <citation type="submission" date="2020-02" db="EMBL/GenBank/DDBJ databases">
        <authorList>
            <person name="Meier V. D."/>
        </authorList>
    </citation>
    <scope>NUCLEOTIDE SEQUENCE</scope>
    <source>
        <strain evidence="1">AVDCRST_MAG30</strain>
    </source>
</reference>
<sequence>MMQAETVARGVTDTPSRYPEAGARRIIGYVGRLSTLDHTPLAGRDIICVGYSDWGKDLLTNEQHLLTRLARDNRILFVESLGIRRPQLAGRDLRRIGRRLVRALRPLREMDGVHVLSPLLIPLHGKPLADRLNRALLPFVVRRAARQLGLRDPVLWSFMPQAEPLIDALSPAAVIYYVDDDHAAKKGIDGDSFRAAEARFARRADA</sequence>
<feature type="non-terminal residue" evidence="1">
    <location>
        <position position="206"/>
    </location>
</feature>
<organism evidence="1">
    <name type="scientific">uncultured Solirubrobacteraceae bacterium</name>
    <dbReference type="NCBI Taxonomy" id="1162706"/>
    <lineage>
        <taxon>Bacteria</taxon>
        <taxon>Bacillati</taxon>
        <taxon>Actinomycetota</taxon>
        <taxon>Thermoleophilia</taxon>
        <taxon>Solirubrobacterales</taxon>
        <taxon>Solirubrobacteraceae</taxon>
        <taxon>environmental samples</taxon>
    </lineage>
</organism>
<name>A0A6J4RG35_9ACTN</name>
<accession>A0A6J4RG35</accession>
<dbReference type="EMBL" id="CADCVS010000045">
    <property type="protein sequence ID" value="CAA9472885.1"/>
    <property type="molecule type" value="Genomic_DNA"/>
</dbReference>
<dbReference type="AlphaFoldDB" id="A0A6J4RG35"/>
<proteinExistence type="predicted"/>
<protein>
    <submittedName>
        <fullName evidence="1">Uncharacterized protein</fullName>
    </submittedName>
</protein>
<gene>
    <name evidence="1" type="ORF">AVDCRST_MAG30-238</name>
</gene>